<sequence>MKEALIILLLLGFIGFLFKDGEKTFYKERKAGKGVMASALSSIRVGWLHLF</sequence>
<evidence type="ECO:0000313" key="2">
    <source>
        <dbReference type="Proteomes" id="UP000774130"/>
    </source>
</evidence>
<proteinExistence type="predicted"/>
<keyword evidence="2" id="KW-1185">Reference proteome</keyword>
<protein>
    <submittedName>
        <fullName evidence="1">Uncharacterized protein</fullName>
    </submittedName>
</protein>
<comment type="caution">
    <text evidence="1">The sequence shown here is derived from an EMBL/GenBank/DDBJ whole genome shotgun (WGS) entry which is preliminary data.</text>
</comment>
<dbReference type="RefSeq" id="WP_218326865.1">
    <property type="nucleotide sequence ID" value="NZ_JAHUZB010000005.1"/>
</dbReference>
<name>A0ABS6TFM3_9ENTE</name>
<evidence type="ECO:0000313" key="1">
    <source>
        <dbReference type="EMBL" id="MBV7391657.1"/>
    </source>
</evidence>
<reference evidence="1 2" key="1">
    <citation type="submission" date="2021-06" db="EMBL/GenBank/DDBJ databases">
        <title>Enterococcus alishanensis sp. nov., a novel lactic acid bacterium isolated from fresh coffee beans.</title>
        <authorList>
            <person name="Chen Y.-S."/>
        </authorList>
    </citation>
    <scope>NUCLEOTIDE SEQUENCE [LARGE SCALE GENOMIC DNA]</scope>
    <source>
        <strain evidence="1 2">ALS3</strain>
    </source>
</reference>
<organism evidence="1 2">
    <name type="scientific">Enterococcus alishanensis</name>
    <dbReference type="NCBI Taxonomy" id="1303817"/>
    <lineage>
        <taxon>Bacteria</taxon>
        <taxon>Bacillati</taxon>
        <taxon>Bacillota</taxon>
        <taxon>Bacilli</taxon>
        <taxon>Lactobacillales</taxon>
        <taxon>Enterococcaceae</taxon>
        <taxon>Enterococcus</taxon>
    </lineage>
</organism>
<accession>A0ABS6TFM3</accession>
<gene>
    <name evidence="1" type="ORF">KUA55_13290</name>
</gene>
<dbReference type="EMBL" id="JAHUZB010000005">
    <property type="protein sequence ID" value="MBV7391657.1"/>
    <property type="molecule type" value="Genomic_DNA"/>
</dbReference>
<dbReference type="Proteomes" id="UP000774130">
    <property type="component" value="Unassembled WGS sequence"/>
</dbReference>